<keyword evidence="1" id="KW-1133">Transmembrane helix</keyword>
<keyword evidence="1" id="KW-0812">Transmembrane</keyword>
<reference evidence="2 3" key="1">
    <citation type="submission" date="2023-05" db="EMBL/GenBank/DDBJ databases">
        <title>B98-5 Cell Line De Novo Hybrid Assembly: An Optical Mapping Approach.</title>
        <authorList>
            <person name="Kananen K."/>
            <person name="Auerbach J.A."/>
            <person name="Kautto E."/>
            <person name="Blachly J.S."/>
        </authorList>
    </citation>
    <scope>NUCLEOTIDE SEQUENCE [LARGE SCALE GENOMIC DNA]</scope>
    <source>
        <strain evidence="2">B95-8</strain>
        <tissue evidence="2">Cell line</tissue>
    </source>
</reference>
<proteinExistence type="predicted"/>
<comment type="caution">
    <text evidence="2">The sequence shown here is derived from an EMBL/GenBank/DDBJ whole genome shotgun (WGS) entry which is preliminary data.</text>
</comment>
<keyword evidence="3" id="KW-1185">Reference proteome</keyword>
<sequence length="101" mass="10696">MVSSHDPKLIMVVQAQRVSGGRVCIQPARQRGAACSLVVLVIIVPALAGPAATKELRRRRLQGTPPSGKRTLAMATVVAVAVAGRHQEAASRWRVAQLAQP</sequence>
<dbReference type="EMBL" id="JASSZA010000019">
    <property type="protein sequence ID" value="KAK2087582.1"/>
    <property type="molecule type" value="Genomic_DNA"/>
</dbReference>
<gene>
    <name evidence="2" type="ORF">P7K49_033489</name>
</gene>
<protein>
    <submittedName>
        <fullName evidence="2">Uncharacterized protein</fullName>
    </submittedName>
</protein>
<organism evidence="2 3">
    <name type="scientific">Saguinus oedipus</name>
    <name type="common">Cotton-top tamarin</name>
    <name type="synonym">Oedipomidas oedipus</name>
    <dbReference type="NCBI Taxonomy" id="9490"/>
    <lineage>
        <taxon>Eukaryota</taxon>
        <taxon>Metazoa</taxon>
        <taxon>Chordata</taxon>
        <taxon>Craniata</taxon>
        <taxon>Vertebrata</taxon>
        <taxon>Euteleostomi</taxon>
        <taxon>Mammalia</taxon>
        <taxon>Eutheria</taxon>
        <taxon>Euarchontoglires</taxon>
        <taxon>Primates</taxon>
        <taxon>Haplorrhini</taxon>
        <taxon>Platyrrhini</taxon>
        <taxon>Cebidae</taxon>
        <taxon>Callitrichinae</taxon>
        <taxon>Saguinus</taxon>
    </lineage>
</organism>
<feature type="transmembrane region" description="Helical" evidence="1">
    <location>
        <begin position="31"/>
        <end position="52"/>
    </location>
</feature>
<name>A0ABQ9TS36_SAGOE</name>
<evidence type="ECO:0000313" key="3">
    <source>
        <dbReference type="Proteomes" id="UP001266305"/>
    </source>
</evidence>
<accession>A0ABQ9TS36</accession>
<dbReference type="Proteomes" id="UP001266305">
    <property type="component" value="Unassembled WGS sequence"/>
</dbReference>
<keyword evidence="1" id="KW-0472">Membrane</keyword>
<evidence type="ECO:0000313" key="2">
    <source>
        <dbReference type="EMBL" id="KAK2087582.1"/>
    </source>
</evidence>
<evidence type="ECO:0000256" key="1">
    <source>
        <dbReference type="SAM" id="Phobius"/>
    </source>
</evidence>